<keyword evidence="2 7" id="KW-0645">Protease</keyword>
<dbReference type="EC" id="3.4.21.62" evidence="6"/>
<organism evidence="9 10">
    <name type="scientific">Symbiodinium pilosum</name>
    <name type="common">Dinoflagellate</name>
    <dbReference type="NCBI Taxonomy" id="2952"/>
    <lineage>
        <taxon>Eukaryota</taxon>
        <taxon>Sar</taxon>
        <taxon>Alveolata</taxon>
        <taxon>Dinophyceae</taxon>
        <taxon>Suessiales</taxon>
        <taxon>Symbiodiniaceae</taxon>
        <taxon>Symbiodinium</taxon>
    </lineage>
</organism>
<evidence type="ECO:0000256" key="3">
    <source>
        <dbReference type="ARBA" id="ARBA00022801"/>
    </source>
</evidence>
<protein>
    <recommendedName>
        <fullName evidence="6">subtilisin</fullName>
        <ecNumber evidence="6">3.4.21.62</ecNumber>
    </recommendedName>
</protein>
<reference evidence="9" key="1">
    <citation type="submission" date="2021-02" db="EMBL/GenBank/DDBJ databases">
        <authorList>
            <person name="Dougan E. K."/>
            <person name="Rhodes N."/>
            <person name="Thang M."/>
            <person name="Chan C."/>
        </authorList>
    </citation>
    <scope>NUCLEOTIDE SEQUENCE</scope>
</reference>
<evidence type="ECO:0000259" key="8">
    <source>
        <dbReference type="Pfam" id="PF00082"/>
    </source>
</evidence>
<proteinExistence type="inferred from homology"/>
<sequence length="455" mass="47173">MRPPSSPPFEYYPSNLGASALVFVIDSGIKSEHEAFGAISGTLQEGSSRVLARYETLFKPPGIDNIHGTHCAGTIAGLNYGVAKGTFLMDVQAFGAADSTPFAAILDGMEYVLRTCDATGSNTGEDGVRRRCVVSMSLGGGSSASIDQAVASLVAQNIVVVTAAGNENQNAAGRSPGGAPDAINVGSMGVSSSTDYVASYSNWGPAVDIFAPGESILSANGDTTNGYIRLSGTSMACPHDSSIPAQDMKTTLLRLAKERITVPASQSSFECTFAVLQAPKADRSFLDGETGQTCADDFSVPVDLVTPPLASPCGCETFAVCEAETFILGAQSAAPAAPMPKSPGASKISRPPAAPMVQDLVKLNSAGAEKKFDFHLKPIASRLLEGLEELIQQASPGGLEGRLGEKAKDLGIRGTLDYGMVMAQELGAYVQTLYSMASEASKASKKEATEVMKTV</sequence>
<dbReference type="CDD" id="cd04077">
    <property type="entry name" value="Peptidases_S8_PCSK9_ProteinaseK_like"/>
    <property type="match status" value="1"/>
</dbReference>
<comment type="caution">
    <text evidence="9">The sequence shown here is derived from an EMBL/GenBank/DDBJ whole genome shotgun (WGS) entry which is preliminary data.</text>
</comment>
<dbReference type="PROSITE" id="PS00136">
    <property type="entry name" value="SUBTILASE_ASP"/>
    <property type="match status" value="1"/>
</dbReference>
<accession>A0A812M9P1</accession>
<dbReference type="OrthoDB" id="531541at2759"/>
<evidence type="ECO:0000313" key="9">
    <source>
        <dbReference type="EMBL" id="CAE7257796.1"/>
    </source>
</evidence>
<dbReference type="Gene3D" id="3.40.50.200">
    <property type="entry name" value="Peptidase S8/S53 domain"/>
    <property type="match status" value="1"/>
</dbReference>
<dbReference type="Proteomes" id="UP000649617">
    <property type="component" value="Unassembled WGS sequence"/>
</dbReference>
<gene>
    <name evidence="9" type="ORF">SPIL2461_LOCUS5297</name>
</gene>
<dbReference type="InterPro" id="IPR050131">
    <property type="entry name" value="Peptidase_S8_subtilisin-like"/>
</dbReference>
<keyword evidence="4 7" id="KW-0720">Serine protease</keyword>
<dbReference type="InterPro" id="IPR023827">
    <property type="entry name" value="Peptidase_S8_Asp-AS"/>
</dbReference>
<dbReference type="PANTHER" id="PTHR43806:SF11">
    <property type="entry name" value="CEREVISIN-RELATED"/>
    <property type="match status" value="1"/>
</dbReference>
<comment type="catalytic activity">
    <reaction evidence="5">
        <text>Hydrolysis of proteins with broad specificity for peptide bonds, and a preference for a large uncharged residue in P1. Hydrolyzes peptide amides.</text>
        <dbReference type="EC" id="3.4.21.62"/>
    </reaction>
</comment>
<feature type="active site" description="Charge relay system" evidence="7">
    <location>
        <position position="67"/>
    </location>
</feature>
<feature type="non-terminal residue" evidence="9">
    <location>
        <position position="1"/>
    </location>
</feature>
<dbReference type="SUPFAM" id="SSF52743">
    <property type="entry name" value="Subtilisin-like"/>
    <property type="match status" value="1"/>
</dbReference>
<comment type="similarity">
    <text evidence="1 7">Belongs to the peptidase S8 family.</text>
</comment>
<dbReference type="PROSITE" id="PS51892">
    <property type="entry name" value="SUBTILASE"/>
    <property type="match status" value="1"/>
</dbReference>
<dbReference type="GO" id="GO:0004252">
    <property type="term" value="F:serine-type endopeptidase activity"/>
    <property type="evidence" value="ECO:0007669"/>
    <property type="project" value="UniProtKB-UniRule"/>
</dbReference>
<dbReference type="PRINTS" id="PR00723">
    <property type="entry name" value="SUBTILISIN"/>
</dbReference>
<dbReference type="Pfam" id="PF00082">
    <property type="entry name" value="Peptidase_S8"/>
    <property type="match status" value="1"/>
</dbReference>
<evidence type="ECO:0000256" key="4">
    <source>
        <dbReference type="ARBA" id="ARBA00022825"/>
    </source>
</evidence>
<feature type="active site" description="Charge relay system" evidence="7">
    <location>
        <position position="26"/>
    </location>
</feature>
<dbReference type="GO" id="GO:0006508">
    <property type="term" value="P:proteolysis"/>
    <property type="evidence" value="ECO:0007669"/>
    <property type="project" value="UniProtKB-KW"/>
</dbReference>
<dbReference type="InterPro" id="IPR036852">
    <property type="entry name" value="Peptidase_S8/S53_dom_sf"/>
</dbReference>
<dbReference type="AlphaFoldDB" id="A0A812M9P1"/>
<evidence type="ECO:0000313" key="10">
    <source>
        <dbReference type="Proteomes" id="UP000649617"/>
    </source>
</evidence>
<evidence type="ECO:0000256" key="6">
    <source>
        <dbReference type="ARBA" id="ARBA00023619"/>
    </source>
</evidence>
<feature type="domain" description="Peptidase S8/S53" evidence="8">
    <location>
        <begin position="20"/>
        <end position="245"/>
    </location>
</feature>
<keyword evidence="10" id="KW-1185">Reference proteome</keyword>
<dbReference type="InterPro" id="IPR034193">
    <property type="entry name" value="PCSK9_ProteinaseK-like"/>
</dbReference>
<name>A0A812M9P1_SYMPI</name>
<evidence type="ECO:0000256" key="2">
    <source>
        <dbReference type="ARBA" id="ARBA00022670"/>
    </source>
</evidence>
<evidence type="ECO:0000256" key="1">
    <source>
        <dbReference type="ARBA" id="ARBA00011073"/>
    </source>
</evidence>
<dbReference type="InterPro" id="IPR015500">
    <property type="entry name" value="Peptidase_S8_subtilisin-rel"/>
</dbReference>
<dbReference type="InterPro" id="IPR022398">
    <property type="entry name" value="Peptidase_S8_His-AS"/>
</dbReference>
<dbReference type="InterPro" id="IPR000209">
    <property type="entry name" value="Peptidase_S8/S53_dom"/>
</dbReference>
<dbReference type="PROSITE" id="PS00137">
    <property type="entry name" value="SUBTILASE_HIS"/>
    <property type="match status" value="1"/>
</dbReference>
<dbReference type="EMBL" id="CAJNIZ010007419">
    <property type="protein sequence ID" value="CAE7257796.1"/>
    <property type="molecule type" value="Genomic_DNA"/>
</dbReference>
<feature type="active site" description="Charge relay system" evidence="7">
    <location>
        <position position="234"/>
    </location>
</feature>
<evidence type="ECO:0000256" key="7">
    <source>
        <dbReference type="PROSITE-ProRule" id="PRU01240"/>
    </source>
</evidence>
<dbReference type="GO" id="GO:0005615">
    <property type="term" value="C:extracellular space"/>
    <property type="evidence" value="ECO:0007669"/>
    <property type="project" value="TreeGrafter"/>
</dbReference>
<evidence type="ECO:0000256" key="5">
    <source>
        <dbReference type="ARBA" id="ARBA00023529"/>
    </source>
</evidence>
<dbReference type="PANTHER" id="PTHR43806">
    <property type="entry name" value="PEPTIDASE S8"/>
    <property type="match status" value="1"/>
</dbReference>
<keyword evidence="3 7" id="KW-0378">Hydrolase</keyword>